<evidence type="ECO:0000313" key="3">
    <source>
        <dbReference type="Proteomes" id="UP000249829"/>
    </source>
</evidence>
<evidence type="ECO:0000259" key="1">
    <source>
        <dbReference type="Pfam" id="PF00069"/>
    </source>
</evidence>
<gene>
    <name evidence="2" type="ORF">BO99DRAFT_433309</name>
</gene>
<dbReference type="OMA" id="ASWGWID"/>
<reference evidence="2 3" key="1">
    <citation type="submission" date="2018-02" db="EMBL/GenBank/DDBJ databases">
        <title>The genomes of Aspergillus section Nigri reveals drivers in fungal speciation.</title>
        <authorList>
            <consortium name="DOE Joint Genome Institute"/>
            <person name="Vesth T.C."/>
            <person name="Nybo J."/>
            <person name="Theobald S."/>
            <person name="Brandl J."/>
            <person name="Frisvad J.C."/>
            <person name="Nielsen K.F."/>
            <person name="Lyhne E.K."/>
            <person name="Kogle M.E."/>
            <person name="Kuo A."/>
            <person name="Riley R."/>
            <person name="Clum A."/>
            <person name="Nolan M."/>
            <person name="Lipzen A."/>
            <person name="Salamov A."/>
            <person name="Henrissat B."/>
            <person name="Wiebenga A."/>
            <person name="De vries R.P."/>
            <person name="Grigoriev I.V."/>
            <person name="Mortensen U.H."/>
            <person name="Andersen M.R."/>
            <person name="Baker S.E."/>
        </authorList>
    </citation>
    <scope>NUCLEOTIDE SEQUENCE [LARGE SCALE GENOMIC DNA]</scope>
    <source>
        <strain evidence="2 3">CBS 115571</strain>
    </source>
</reference>
<dbReference type="GO" id="GO:0005524">
    <property type="term" value="F:ATP binding"/>
    <property type="evidence" value="ECO:0007669"/>
    <property type="project" value="InterPro"/>
</dbReference>
<name>A0A2V5H970_ASPV1</name>
<evidence type="ECO:0000313" key="2">
    <source>
        <dbReference type="EMBL" id="PYI18772.1"/>
    </source>
</evidence>
<dbReference type="SUPFAM" id="SSF56112">
    <property type="entry name" value="Protein kinase-like (PK-like)"/>
    <property type="match status" value="1"/>
</dbReference>
<keyword evidence="3" id="KW-1185">Reference proteome</keyword>
<dbReference type="AlphaFoldDB" id="A0A2V5H970"/>
<dbReference type="Pfam" id="PF00069">
    <property type="entry name" value="Pkinase"/>
    <property type="match status" value="1"/>
</dbReference>
<dbReference type="InterPro" id="IPR000719">
    <property type="entry name" value="Prot_kinase_dom"/>
</dbReference>
<dbReference type="Proteomes" id="UP000249829">
    <property type="component" value="Unassembled WGS sequence"/>
</dbReference>
<protein>
    <recommendedName>
        <fullName evidence="1">Protein kinase domain-containing protein</fullName>
    </recommendedName>
</protein>
<accession>A0A2V5H970</accession>
<dbReference type="Gene3D" id="1.10.510.10">
    <property type="entry name" value="Transferase(Phosphotransferase) domain 1"/>
    <property type="match status" value="1"/>
</dbReference>
<proteinExistence type="predicted"/>
<dbReference type="EMBL" id="KZ825141">
    <property type="protein sequence ID" value="PYI18772.1"/>
    <property type="molecule type" value="Genomic_DNA"/>
</dbReference>
<dbReference type="InterPro" id="IPR011009">
    <property type="entry name" value="Kinase-like_dom_sf"/>
</dbReference>
<organism evidence="2 3">
    <name type="scientific">Aspergillus violaceofuscus (strain CBS 115571)</name>
    <dbReference type="NCBI Taxonomy" id="1450538"/>
    <lineage>
        <taxon>Eukaryota</taxon>
        <taxon>Fungi</taxon>
        <taxon>Dikarya</taxon>
        <taxon>Ascomycota</taxon>
        <taxon>Pezizomycotina</taxon>
        <taxon>Eurotiomycetes</taxon>
        <taxon>Eurotiomycetidae</taxon>
        <taxon>Eurotiales</taxon>
        <taxon>Aspergillaceae</taxon>
        <taxon>Aspergillus</taxon>
    </lineage>
</organism>
<dbReference type="GO" id="GO:0004672">
    <property type="term" value="F:protein kinase activity"/>
    <property type="evidence" value="ECO:0007669"/>
    <property type="project" value="InterPro"/>
</dbReference>
<feature type="domain" description="Protein kinase" evidence="1">
    <location>
        <begin position="281"/>
        <end position="343"/>
    </location>
</feature>
<sequence>MAAESPEDNIGLDRRFWDNLKYNGCGFDNQADWEDFQMRFSASTSGPGTPLRPSLRVSQIGHLGSPGPLAVAAVGFAVQDEATLRETEFCILIIVSPPSPDDPQESSEETIVHRYLDLYKKQAWGELIGRLEAACRPLFTATKTDEPRDTFESALTHGSRLFQLVPGEDADTPGFEPFQPEPLRVDWGLVKEDVKDVPAFALSDVERFRSLTNQVHEVTINGRAYVYKLARDPEFVREISMLRKLEALSSKGHTTLRAPKLEGLIGLDTIFEGILMTCIPSARSLERLILDDCEMSLADRQKWYDQVSEAVQTLHQEGLCWGDVKAANVVIDGEGDAWLIDFEGGASWGWIDKKLKNTMAGDLQGLSRLHKALDLGAS</sequence>